<evidence type="ECO:0000313" key="1">
    <source>
        <dbReference type="EMBL" id="NMQ05255.1"/>
    </source>
</evidence>
<dbReference type="Pfam" id="PF06074">
    <property type="entry name" value="Portal_Mu"/>
    <property type="match status" value="1"/>
</dbReference>
<gene>
    <name evidence="1" type="ORF">E4Q08_08220</name>
</gene>
<comment type="caution">
    <text evidence="1">The sequence shown here is derived from an EMBL/GenBank/DDBJ whole genome shotgun (WGS) entry which is preliminary data.</text>
</comment>
<organism evidence="1 2">
    <name type="scientific">Candidatus Accumulibacter contiguus</name>
    <dbReference type="NCBI Taxonomy" id="2954381"/>
    <lineage>
        <taxon>Bacteria</taxon>
        <taxon>Pseudomonadati</taxon>
        <taxon>Pseudomonadota</taxon>
        <taxon>Betaproteobacteria</taxon>
        <taxon>Candidatus Accumulibacter</taxon>
    </lineage>
</organism>
<reference evidence="1" key="1">
    <citation type="submission" date="2019-03" db="EMBL/GenBank/DDBJ databases">
        <title>Metabolic reconstructions from genomes of highly enriched 'Candidatus Accumulibacter' and 'Candidatus Competibacter' bioreactor populations.</title>
        <authorList>
            <person name="Annavajhala M.K."/>
            <person name="Welles L."/>
            <person name="Abbas B."/>
            <person name="Sorokin D."/>
            <person name="Park H."/>
            <person name="Van Loosdrecht M."/>
            <person name="Chandran K."/>
        </authorList>
    </citation>
    <scope>NUCLEOTIDE SEQUENCE</scope>
    <source>
        <strain evidence="1">SBR_L</strain>
    </source>
</reference>
<accession>A0ABX1T6G8</accession>
<name>A0ABX1T6G8_9PROT</name>
<keyword evidence="2" id="KW-1185">Reference proteome</keyword>
<proteinExistence type="predicted"/>
<dbReference type="Proteomes" id="UP000886469">
    <property type="component" value="Unassembled WGS sequence"/>
</dbReference>
<dbReference type="InterPro" id="IPR009279">
    <property type="entry name" value="Portal_Mu"/>
</dbReference>
<sequence length="550" mass="59395">MGRRRGILRSFEAHAMSRIVDQYGSPIDVGMLRDPQTSRIQTLANPFLVPMLGGISPASIASVLRYADSGDLFHQHRLFSDMEERDAHLMAEMNKRKMALLGVSWDIVPPRNATASEKSSAAWCKEAIEDGMDDFEDLLLACMDGVGHGFAAIELAWSKVGSELLPNFHPRPQEWFQLSRDRSSIVLRDGAAGQELLPFGWILHQHGKAKTGYLGRLGLHRVLVWPFLYKSYAIGDFAEFLETYGLPMIVGKYFNGASEAEKSSLLAAVTALGHDARAIMPADMSVELMKVAATAGDQMHLSMIDWADKSVSKCLLGATLTSQADGKTSTNALGKVHDSVRHEILEADARQVAGTLTCNLVYPLLSLNRGGIDNLRRCPRLVFDVSQPEDLVSYADSLSKLAPMMEIPAIWVREKLHIPAPQEGEEVLVAKPPVLDGGATPGLSAATRAALAAQSPQVSGDGDPPPAIALADRLAIEAGDAWQAVIDHLESIVHAASSLEELQQMILTAYAGLPLADLRAVLAQGLAVAALAGIADVQEEATRDRQGHAQ</sequence>
<dbReference type="EMBL" id="SPMX01000018">
    <property type="protein sequence ID" value="NMQ05255.1"/>
    <property type="molecule type" value="Genomic_DNA"/>
</dbReference>
<evidence type="ECO:0000313" key="2">
    <source>
        <dbReference type="Proteomes" id="UP000886469"/>
    </source>
</evidence>
<protein>
    <submittedName>
        <fullName evidence="1">DUF935 domain-containing protein</fullName>
    </submittedName>
</protein>